<proteinExistence type="predicted"/>
<name>A0ABQ4BKW1_9ACTN</name>
<organism evidence="1 2">
    <name type="scientific">Actinoplanes palleronii</name>
    <dbReference type="NCBI Taxonomy" id="113570"/>
    <lineage>
        <taxon>Bacteria</taxon>
        <taxon>Bacillati</taxon>
        <taxon>Actinomycetota</taxon>
        <taxon>Actinomycetes</taxon>
        <taxon>Micromonosporales</taxon>
        <taxon>Micromonosporaceae</taxon>
        <taxon>Actinoplanes</taxon>
    </lineage>
</organism>
<evidence type="ECO:0000313" key="1">
    <source>
        <dbReference type="EMBL" id="GIE71318.1"/>
    </source>
</evidence>
<keyword evidence="2" id="KW-1185">Reference proteome</keyword>
<comment type="caution">
    <text evidence="1">The sequence shown here is derived from an EMBL/GenBank/DDBJ whole genome shotgun (WGS) entry which is preliminary data.</text>
</comment>
<sequence>MQQIEITHEGVSVTSRSDPLMSLFGTEIRPGVTDVVNLPWAEITRITLTTFDVPPGYPRSTSLEIDVVWGEYVTVHEDAEGFAAAVRELCRLSGRPVTEDGPIWLAPDGS</sequence>
<dbReference type="Proteomes" id="UP000624709">
    <property type="component" value="Unassembled WGS sequence"/>
</dbReference>
<dbReference type="RefSeq" id="WP_203829185.1">
    <property type="nucleotide sequence ID" value="NZ_BAAATY010000015.1"/>
</dbReference>
<accession>A0ABQ4BKW1</accession>
<evidence type="ECO:0000313" key="2">
    <source>
        <dbReference type="Proteomes" id="UP000624709"/>
    </source>
</evidence>
<reference evidence="1 2" key="1">
    <citation type="submission" date="2021-01" db="EMBL/GenBank/DDBJ databases">
        <title>Whole genome shotgun sequence of Actinoplanes palleronii NBRC 14916.</title>
        <authorList>
            <person name="Komaki H."/>
            <person name="Tamura T."/>
        </authorList>
    </citation>
    <scope>NUCLEOTIDE SEQUENCE [LARGE SCALE GENOMIC DNA]</scope>
    <source>
        <strain evidence="1 2">NBRC 14916</strain>
    </source>
</reference>
<protein>
    <submittedName>
        <fullName evidence="1">Uncharacterized protein</fullName>
    </submittedName>
</protein>
<gene>
    <name evidence="1" type="ORF">Apa02nite_074260</name>
</gene>
<dbReference type="EMBL" id="BOMS01000123">
    <property type="protein sequence ID" value="GIE71318.1"/>
    <property type="molecule type" value="Genomic_DNA"/>
</dbReference>